<dbReference type="Pfam" id="PF14661">
    <property type="entry name" value="HAUS6_N"/>
    <property type="match status" value="1"/>
</dbReference>
<feature type="region of interest" description="Disordered" evidence="1">
    <location>
        <begin position="719"/>
        <end position="742"/>
    </location>
</feature>
<feature type="compositionally biased region" description="Low complexity" evidence="1">
    <location>
        <begin position="532"/>
        <end position="547"/>
    </location>
</feature>
<evidence type="ECO:0000313" key="3">
    <source>
        <dbReference type="EMBL" id="KJZ74556.1"/>
    </source>
</evidence>
<dbReference type="InterPro" id="IPR028163">
    <property type="entry name" value="HAUS_6_N"/>
</dbReference>
<dbReference type="EMBL" id="KQ030525">
    <property type="protein sequence ID" value="KJZ74556.1"/>
    <property type="molecule type" value="Genomic_DNA"/>
</dbReference>
<proteinExistence type="predicted"/>
<keyword evidence="4" id="KW-1185">Reference proteome</keyword>
<feature type="region of interest" description="Disordered" evidence="1">
    <location>
        <begin position="1"/>
        <end position="34"/>
    </location>
</feature>
<sequence>MASLQLQHPRGRAAANSSRPLQPRAPTAAVGGTTQLNGSPGVAAAASTLSIFLTNLRLLDLDLLPDWPDITPQVFAASGTGAPGQKRRIQCVEWALFRLFSLWDPEESANKLKPFFPPLEQIQSVNLRAALYRALENAKKSGILGRDAVLRKTMLDECKGERLEEVLAYFSTAVLKRVMAQELENAGCHPAVAAGIVFEQKGYQSNNSQLVALALAHRTSLRQCLNRKEATRSSYRDFADFLNVKERTIARRAETARDREQRKGRAAMSDNAKAEMRRTVRNNWSGNDDWMNVLLGDSGERTVDLLEQPFELVWRRVQQGRLGELEESGESLLEQLDHRVRIQKERLKRWDDFRAEAFTKQREKPQALQRIDTKNSRGLDFGFTNHQDLQVGTSTKHISANIKRGRLPLSDDYESLVNGLRDKLAQIRSRKTTASDVLTTKQPYLPATEEQGAISEMSEFEDDAAGKSIAQDSQPKSVLFGAQGRFQSFGDTCSPSVKRPEVIKEDLSAAQFFDSNLQEIDSAERKNLWKASSSSNPSPRRSPVHPSGFAPNPAWPSPLHEAPSAQELASRILESVEPASPSPSNRTKPRPTLSLTQRTRLSLAKVDSLFLEDDEPESPLDSAPLGKTMSMPRLAEGMKTPGEEDSADYLVSRTRRSMAGFEKAKKKAQLERRRSLRKSKALPRRDGSLFPPVDEDDSQERSHLAEELMCEEDMEAVFRSRPRIKASPIPSPTRDWTDESCE</sequence>
<evidence type="ECO:0000313" key="4">
    <source>
        <dbReference type="Proteomes" id="UP000054481"/>
    </source>
</evidence>
<evidence type="ECO:0000256" key="1">
    <source>
        <dbReference type="SAM" id="MobiDB-lite"/>
    </source>
</evidence>
<feature type="domain" description="HAUS augmin-like complex subunit 6 N-terminal" evidence="2">
    <location>
        <begin position="52"/>
        <end position="285"/>
    </location>
</feature>
<gene>
    <name evidence="3" type="ORF">HIM_06152</name>
</gene>
<name>A0A0F7ZJM8_9HYPO</name>
<accession>A0A0F7ZJM8</accession>
<evidence type="ECO:0000259" key="2">
    <source>
        <dbReference type="Pfam" id="PF14661"/>
    </source>
</evidence>
<organism evidence="3 4">
    <name type="scientific">Hirsutella minnesotensis 3608</name>
    <dbReference type="NCBI Taxonomy" id="1043627"/>
    <lineage>
        <taxon>Eukaryota</taxon>
        <taxon>Fungi</taxon>
        <taxon>Dikarya</taxon>
        <taxon>Ascomycota</taxon>
        <taxon>Pezizomycotina</taxon>
        <taxon>Sordariomycetes</taxon>
        <taxon>Hypocreomycetidae</taxon>
        <taxon>Hypocreales</taxon>
        <taxon>Ophiocordycipitaceae</taxon>
        <taxon>Hirsutella</taxon>
    </lineage>
</organism>
<dbReference type="AlphaFoldDB" id="A0A0F7ZJM8"/>
<dbReference type="OrthoDB" id="5575722at2759"/>
<feature type="region of interest" description="Disordered" evidence="1">
    <location>
        <begin position="528"/>
        <end position="704"/>
    </location>
</feature>
<reference evidence="3 4" key="1">
    <citation type="journal article" date="2014" name="Genome Biol. Evol.">
        <title>Comparative genomics and transcriptomics analyses reveal divergent lifestyle features of nematode endoparasitic fungus Hirsutella minnesotensis.</title>
        <authorList>
            <person name="Lai Y."/>
            <person name="Liu K."/>
            <person name="Zhang X."/>
            <person name="Zhang X."/>
            <person name="Li K."/>
            <person name="Wang N."/>
            <person name="Shu C."/>
            <person name="Wu Y."/>
            <person name="Wang C."/>
            <person name="Bushley K.E."/>
            <person name="Xiang M."/>
            <person name="Liu X."/>
        </authorList>
    </citation>
    <scope>NUCLEOTIDE SEQUENCE [LARGE SCALE GENOMIC DNA]</scope>
    <source>
        <strain evidence="3 4">3608</strain>
    </source>
</reference>
<feature type="compositionally biased region" description="Low complexity" evidence="1">
    <location>
        <begin position="590"/>
        <end position="603"/>
    </location>
</feature>
<dbReference type="Proteomes" id="UP000054481">
    <property type="component" value="Unassembled WGS sequence"/>
</dbReference>
<protein>
    <recommendedName>
        <fullName evidence="2">HAUS augmin-like complex subunit 6 N-terminal domain-containing protein</fullName>
    </recommendedName>
</protein>